<reference evidence="8" key="2">
    <citation type="journal article" date="2022" name="Microbiol. Resour. Announc.">
        <title>Metagenome Sequencing to Explore Phylogenomics of Terrestrial Cyanobacteria.</title>
        <authorList>
            <person name="Ward R.D."/>
            <person name="Stajich J.E."/>
            <person name="Johansen J.R."/>
            <person name="Huntemann M."/>
            <person name="Clum A."/>
            <person name="Foster B."/>
            <person name="Foster B."/>
            <person name="Roux S."/>
            <person name="Palaniappan K."/>
            <person name="Varghese N."/>
            <person name="Mukherjee S."/>
            <person name="Reddy T.B.K."/>
            <person name="Daum C."/>
            <person name="Copeland A."/>
            <person name="Chen I.A."/>
            <person name="Ivanova N.N."/>
            <person name="Kyrpides N.C."/>
            <person name="Shapiro N."/>
            <person name="Eloe-Fadrosh E.A."/>
            <person name="Pietrasiak N."/>
        </authorList>
    </citation>
    <scope>NUCLEOTIDE SEQUENCE</scope>
    <source>
        <strain evidence="8">UHER 2000/2452</strain>
    </source>
</reference>
<evidence type="ECO:0000256" key="2">
    <source>
        <dbReference type="ARBA" id="ARBA00022723"/>
    </source>
</evidence>
<dbReference type="PANTHER" id="PTHR21266">
    <property type="entry name" value="IRON-SULFUR DOMAIN CONTAINING PROTEIN"/>
    <property type="match status" value="1"/>
</dbReference>
<keyword evidence="3" id="KW-0560">Oxidoreductase</keyword>
<dbReference type="InterPro" id="IPR017941">
    <property type="entry name" value="Rieske_2Fe-2S"/>
</dbReference>
<dbReference type="InterPro" id="IPR036922">
    <property type="entry name" value="Rieske_2Fe-2S_sf"/>
</dbReference>
<reference evidence="8" key="1">
    <citation type="submission" date="2021-05" db="EMBL/GenBank/DDBJ databases">
        <authorList>
            <person name="Pietrasiak N."/>
            <person name="Ward R."/>
            <person name="Stajich J.E."/>
            <person name="Kurbessoian T."/>
        </authorList>
    </citation>
    <scope>NUCLEOTIDE SEQUENCE</scope>
    <source>
        <strain evidence="8">UHER 2000/2452</strain>
    </source>
</reference>
<keyword evidence="4" id="KW-0408">Iron</keyword>
<dbReference type="GO" id="GO:0051213">
    <property type="term" value="F:dioxygenase activity"/>
    <property type="evidence" value="ECO:0007669"/>
    <property type="project" value="UniProtKB-KW"/>
</dbReference>
<proteinExistence type="predicted"/>
<protein>
    <submittedName>
        <fullName evidence="8">Aromatic ring-hydroxylating dioxygenase subunit alpha</fullName>
    </submittedName>
</protein>
<dbReference type="CDD" id="cd03469">
    <property type="entry name" value="Rieske_RO_Alpha_N"/>
    <property type="match status" value="1"/>
</dbReference>
<dbReference type="GO" id="GO:0046872">
    <property type="term" value="F:metal ion binding"/>
    <property type="evidence" value="ECO:0007669"/>
    <property type="project" value="UniProtKB-KW"/>
</dbReference>
<dbReference type="Gene3D" id="2.102.10.10">
    <property type="entry name" value="Rieske [2Fe-2S] iron-sulphur domain"/>
    <property type="match status" value="1"/>
</dbReference>
<dbReference type="Proteomes" id="UP000757435">
    <property type="component" value="Unassembled WGS sequence"/>
</dbReference>
<keyword evidence="2" id="KW-0479">Metal-binding</keyword>
<keyword evidence="8" id="KW-0223">Dioxygenase</keyword>
<dbReference type="PROSITE" id="PS51296">
    <property type="entry name" value="RIESKE"/>
    <property type="match status" value="1"/>
</dbReference>
<dbReference type="GO" id="GO:0004497">
    <property type="term" value="F:monooxygenase activity"/>
    <property type="evidence" value="ECO:0007669"/>
    <property type="project" value="UniProtKB-ARBA"/>
</dbReference>
<organism evidence="8 9">
    <name type="scientific">Drouetiella hepatica Uher 2000/2452</name>
    <dbReference type="NCBI Taxonomy" id="904376"/>
    <lineage>
        <taxon>Bacteria</taxon>
        <taxon>Bacillati</taxon>
        <taxon>Cyanobacteriota</taxon>
        <taxon>Cyanophyceae</taxon>
        <taxon>Oculatellales</taxon>
        <taxon>Oculatellaceae</taxon>
        <taxon>Drouetiella</taxon>
    </lineage>
</organism>
<dbReference type="PANTHER" id="PTHR21266:SF60">
    <property type="entry name" value="3-KETOSTEROID-9-ALPHA-MONOOXYGENASE, OXYGENASE COMPONENT"/>
    <property type="match status" value="1"/>
</dbReference>
<dbReference type="AlphaFoldDB" id="A0A951QDG4"/>
<evidence type="ECO:0000256" key="4">
    <source>
        <dbReference type="ARBA" id="ARBA00023004"/>
    </source>
</evidence>
<evidence type="ECO:0000256" key="1">
    <source>
        <dbReference type="ARBA" id="ARBA00022714"/>
    </source>
</evidence>
<sequence length="377" mass="42867">MLVTQQSVLRRFWYPVVPIADLSDGLKTFELLGEKILLWLDSDDRPIAAQDRCCHRSAQLSLGTVINGNISCPYHGWQFDGCGTCVHVPQLKPDQAIPASYQIQVYPCVERYGYVWVCLGEPLTDIPTIAEATDPAFRLIHEFYEPWRCAGLRVMENEFDLAHPTFVHTATFGSENHPIPDVLEVTETEWGLQVRGTLGVVNPELQQQNLGMNEQQTVRTLDMVWFMPFTVRLRINYPNGLAHVIVNTMTPINDSTSQMVQFCLRNDTETDTPSQDVIAFDRAVTLEDKRILESTDYDVPLSLNQEQHMFTDKPGIMMRKKIAALLKAQGEVEYTKEQNLGRVTEFSDQSNQNKSNQNTSNQDKPNQNHVSIKILHS</sequence>
<evidence type="ECO:0000259" key="7">
    <source>
        <dbReference type="PROSITE" id="PS51296"/>
    </source>
</evidence>
<evidence type="ECO:0000256" key="6">
    <source>
        <dbReference type="SAM" id="MobiDB-lite"/>
    </source>
</evidence>
<feature type="region of interest" description="Disordered" evidence="6">
    <location>
        <begin position="346"/>
        <end position="377"/>
    </location>
</feature>
<dbReference type="EMBL" id="JAHHHD010000015">
    <property type="protein sequence ID" value="MBW4659866.1"/>
    <property type="molecule type" value="Genomic_DNA"/>
</dbReference>
<keyword evidence="5" id="KW-0411">Iron-sulfur</keyword>
<accession>A0A951QDG4</accession>
<feature type="domain" description="Rieske" evidence="7">
    <location>
        <begin position="13"/>
        <end position="117"/>
    </location>
</feature>
<comment type="caution">
    <text evidence="8">The sequence shown here is derived from an EMBL/GenBank/DDBJ whole genome shotgun (WGS) entry which is preliminary data.</text>
</comment>
<dbReference type="Pfam" id="PF19112">
    <property type="entry name" value="VanA_C"/>
    <property type="match status" value="1"/>
</dbReference>
<dbReference type="InterPro" id="IPR044043">
    <property type="entry name" value="VanA_C_cat"/>
</dbReference>
<dbReference type="Gene3D" id="3.90.380.10">
    <property type="entry name" value="Naphthalene 1,2-dioxygenase Alpha Subunit, Chain A, domain 1"/>
    <property type="match status" value="1"/>
</dbReference>
<evidence type="ECO:0000256" key="5">
    <source>
        <dbReference type="ARBA" id="ARBA00023014"/>
    </source>
</evidence>
<dbReference type="Pfam" id="PF00355">
    <property type="entry name" value="Rieske"/>
    <property type="match status" value="1"/>
</dbReference>
<gene>
    <name evidence="8" type="ORF">KME15_14415</name>
</gene>
<keyword evidence="1" id="KW-0001">2Fe-2S</keyword>
<feature type="compositionally biased region" description="Low complexity" evidence="6">
    <location>
        <begin position="347"/>
        <end position="364"/>
    </location>
</feature>
<evidence type="ECO:0000313" key="8">
    <source>
        <dbReference type="EMBL" id="MBW4659866.1"/>
    </source>
</evidence>
<evidence type="ECO:0000256" key="3">
    <source>
        <dbReference type="ARBA" id="ARBA00023002"/>
    </source>
</evidence>
<dbReference type="InterPro" id="IPR050584">
    <property type="entry name" value="Cholesterol_7-desaturase"/>
</dbReference>
<dbReference type="SUPFAM" id="SSF55961">
    <property type="entry name" value="Bet v1-like"/>
    <property type="match status" value="1"/>
</dbReference>
<dbReference type="GO" id="GO:0051537">
    <property type="term" value="F:2 iron, 2 sulfur cluster binding"/>
    <property type="evidence" value="ECO:0007669"/>
    <property type="project" value="UniProtKB-KW"/>
</dbReference>
<dbReference type="GO" id="GO:0016705">
    <property type="term" value="F:oxidoreductase activity, acting on paired donors, with incorporation or reduction of molecular oxygen"/>
    <property type="evidence" value="ECO:0007669"/>
    <property type="project" value="UniProtKB-ARBA"/>
</dbReference>
<name>A0A951QDG4_9CYAN</name>
<evidence type="ECO:0000313" key="9">
    <source>
        <dbReference type="Proteomes" id="UP000757435"/>
    </source>
</evidence>
<dbReference type="SUPFAM" id="SSF50022">
    <property type="entry name" value="ISP domain"/>
    <property type="match status" value="1"/>
</dbReference>